<name>A0ABP4X4X2_9MICO</name>
<evidence type="ECO:0000313" key="3">
    <source>
        <dbReference type="EMBL" id="GAA1769467.1"/>
    </source>
</evidence>
<proteinExistence type="predicted"/>
<gene>
    <name evidence="3" type="ORF">GCM10009810_29990</name>
</gene>
<comment type="caution">
    <text evidence="3">The sequence shown here is derived from an EMBL/GenBank/DDBJ whole genome shotgun (WGS) entry which is preliminary data.</text>
</comment>
<reference evidence="4" key="1">
    <citation type="journal article" date="2019" name="Int. J. Syst. Evol. Microbiol.">
        <title>The Global Catalogue of Microorganisms (GCM) 10K type strain sequencing project: providing services to taxonomists for standard genome sequencing and annotation.</title>
        <authorList>
            <consortium name="The Broad Institute Genomics Platform"/>
            <consortium name="The Broad Institute Genome Sequencing Center for Infectious Disease"/>
            <person name="Wu L."/>
            <person name="Ma J."/>
        </authorList>
    </citation>
    <scope>NUCLEOTIDE SEQUENCE [LARGE SCALE GENOMIC DNA]</scope>
    <source>
        <strain evidence="4">JCM 15591</strain>
    </source>
</reference>
<evidence type="ECO:0008006" key="5">
    <source>
        <dbReference type="Google" id="ProtNLM"/>
    </source>
</evidence>
<feature type="transmembrane region" description="Helical" evidence="2">
    <location>
        <begin position="32"/>
        <end position="51"/>
    </location>
</feature>
<dbReference type="Pfam" id="PF14030">
    <property type="entry name" value="DUF4245"/>
    <property type="match status" value="1"/>
</dbReference>
<keyword evidence="2" id="KW-1133">Transmembrane helix</keyword>
<organism evidence="3 4">
    <name type="scientific">Nostocoides vanveenii</name>
    <dbReference type="NCBI Taxonomy" id="330835"/>
    <lineage>
        <taxon>Bacteria</taxon>
        <taxon>Bacillati</taxon>
        <taxon>Actinomycetota</taxon>
        <taxon>Actinomycetes</taxon>
        <taxon>Micrococcales</taxon>
        <taxon>Intrasporangiaceae</taxon>
        <taxon>Nostocoides</taxon>
    </lineage>
</organism>
<dbReference type="RefSeq" id="WP_344067635.1">
    <property type="nucleotide sequence ID" value="NZ_BAAAPN010000059.1"/>
</dbReference>
<keyword evidence="2" id="KW-0472">Membrane</keyword>
<sequence length="196" mass="20753">MSEPTAAPTASAPTGPASASASHYARGSAANMVRSLALIVAFMAVIFFAVARTNTLSGPPVDVSGLATSVARETGWPIEVPADLPDGWRPSAVRFVPSTDNLPTWHVGYTSPDGHYIAVEQTADATKKWITQQTNRAPVKGAEVAAGRTWQLYVRDIKTQNSLVAPGPGQLTTIVTGDGTLEELKVFAEHLQPFRS</sequence>
<evidence type="ECO:0000256" key="1">
    <source>
        <dbReference type="SAM" id="MobiDB-lite"/>
    </source>
</evidence>
<dbReference type="Proteomes" id="UP001501475">
    <property type="component" value="Unassembled WGS sequence"/>
</dbReference>
<dbReference type="InterPro" id="IPR025339">
    <property type="entry name" value="DUF4245"/>
</dbReference>
<accession>A0ABP4X4X2</accession>
<keyword evidence="4" id="KW-1185">Reference proteome</keyword>
<evidence type="ECO:0000313" key="4">
    <source>
        <dbReference type="Proteomes" id="UP001501475"/>
    </source>
</evidence>
<feature type="region of interest" description="Disordered" evidence="1">
    <location>
        <begin position="1"/>
        <end position="21"/>
    </location>
</feature>
<dbReference type="EMBL" id="BAAAPN010000059">
    <property type="protein sequence ID" value="GAA1769467.1"/>
    <property type="molecule type" value="Genomic_DNA"/>
</dbReference>
<evidence type="ECO:0000256" key="2">
    <source>
        <dbReference type="SAM" id="Phobius"/>
    </source>
</evidence>
<keyword evidence="2" id="KW-0812">Transmembrane</keyword>
<protein>
    <recommendedName>
        <fullName evidence="5">DUF4245 domain-containing protein</fullName>
    </recommendedName>
</protein>